<sequence>MKKYSIILTAFLLAVSPVVHAQTADAPQTEQRLTLSGGPVLESNLSGFFHSGVDGGCSRMRAGVSAGGFLDLGIRPAFSVQGTLLFHVKRSDFEWDGQTGEFRYVGAEFAVHALYHFHLRIGAQFTVGLGPYTEFGFDATLKRNGVKSNLYEKDTDTGLPILRDSNTGFAVKVGYELACGLQLNATYKASVTNLLDANSNTVKMFPHAVSVGVAYRFGK</sequence>
<dbReference type="SUPFAM" id="SSF56925">
    <property type="entry name" value="OMPA-like"/>
    <property type="match status" value="1"/>
</dbReference>
<feature type="domain" description="Outer membrane protein beta-barrel" evidence="3">
    <location>
        <begin position="11"/>
        <end position="217"/>
    </location>
</feature>
<reference evidence="4" key="2">
    <citation type="submission" date="2021-04" db="EMBL/GenBank/DDBJ databases">
        <authorList>
            <person name="Gilroy R."/>
        </authorList>
    </citation>
    <scope>NUCLEOTIDE SEQUENCE</scope>
    <source>
        <strain evidence="4">ChiHjej12B11-9795</strain>
    </source>
</reference>
<dbReference type="AlphaFoldDB" id="A0A9D2HUN7"/>
<evidence type="ECO:0000256" key="2">
    <source>
        <dbReference type="SAM" id="SignalP"/>
    </source>
</evidence>
<evidence type="ECO:0000256" key="1">
    <source>
        <dbReference type="ARBA" id="ARBA00022729"/>
    </source>
</evidence>
<comment type="caution">
    <text evidence="4">The sequence shown here is derived from an EMBL/GenBank/DDBJ whole genome shotgun (WGS) entry which is preliminary data.</text>
</comment>
<dbReference type="EMBL" id="DWZI01000036">
    <property type="protein sequence ID" value="HJA85840.1"/>
    <property type="molecule type" value="Genomic_DNA"/>
</dbReference>
<feature type="signal peptide" evidence="2">
    <location>
        <begin position="1"/>
        <end position="21"/>
    </location>
</feature>
<protein>
    <submittedName>
        <fullName evidence="4">PorT family protein</fullName>
    </submittedName>
</protein>
<name>A0A9D2HUN7_9BACE</name>
<dbReference type="Pfam" id="PF13505">
    <property type="entry name" value="OMP_b-brl"/>
    <property type="match status" value="1"/>
</dbReference>
<proteinExistence type="predicted"/>
<evidence type="ECO:0000313" key="5">
    <source>
        <dbReference type="Proteomes" id="UP000823862"/>
    </source>
</evidence>
<evidence type="ECO:0000259" key="3">
    <source>
        <dbReference type="Pfam" id="PF13505"/>
    </source>
</evidence>
<feature type="chain" id="PRO_5038492026" evidence="2">
    <location>
        <begin position="22"/>
        <end position="219"/>
    </location>
</feature>
<dbReference type="InterPro" id="IPR011250">
    <property type="entry name" value="OMP/PagP_B-barrel"/>
</dbReference>
<organism evidence="4 5">
    <name type="scientific">Candidatus Bacteroides avicola</name>
    <dbReference type="NCBI Taxonomy" id="2838468"/>
    <lineage>
        <taxon>Bacteria</taxon>
        <taxon>Pseudomonadati</taxon>
        <taxon>Bacteroidota</taxon>
        <taxon>Bacteroidia</taxon>
        <taxon>Bacteroidales</taxon>
        <taxon>Bacteroidaceae</taxon>
        <taxon>Bacteroides</taxon>
    </lineage>
</organism>
<accession>A0A9D2HUN7</accession>
<dbReference type="Proteomes" id="UP000823862">
    <property type="component" value="Unassembled WGS sequence"/>
</dbReference>
<evidence type="ECO:0000313" key="4">
    <source>
        <dbReference type="EMBL" id="HJA85840.1"/>
    </source>
</evidence>
<dbReference type="InterPro" id="IPR027385">
    <property type="entry name" value="Beta-barrel_OMP"/>
</dbReference>
<gene>
    <name evidence="4" type="ORF">H9950_06570</name>
</gene>
<reference evidence="4" key="1">
    <citation type="journal article" date="2021" name="PeerJ">
        <title>Extensive microbial diversity within the chicken gut microbiome revealed by metagenomics and culture.</title>
        <authorList>
            <person name="Gilroy R."/>
            <person name="Ravi A."/>
            <person name="Getino M."/>
            <person name="Pursley I."/>
            <person name="Horton D.L."/>
            <person name="Alikhan N.F."/>
            <person name="Baker D."/>
            <person name="Gharbi K."/>
            <person name="Hall N."/>
            <person name="Watson M."/>
            <person name="Adriaenssens E.M."/>
            <person name="Foster-Nyarko E."/>
            <person name="Jarju S."/>
            <person name="Secka A."/>
            <person name="Antonio M."/>
            <person name="Oren A."/>
            <person name="Chaudhuri R.R."/>
            <person name="La Ragione R."/>
            <person name="Hildebrand F."/>
            <person name="Pallen M.J."/>
        </authorList>
    </citation>
    <scope>NUCLEOTIDE SEQUENCE</scope>
    <source>
        <strain evidence="4">ChiHjej12B11-9795</strain>
    </source>
</reference>
<keyword evidence="1 2" id="KW-0732">Signal</keyword>